<accession>A0A6H5HRI1</accession>
<organism evidence="2 4">
    <name type="scientific">Nesidiocoris tenuis</name>
    <dbReference type="NCBI Taxonomy" id="355587"/>
    <lineage>
        <taxon>Eukaryota</taxon>
        <taxon>Metazoa</taxon>
        <taxon>Ecdysozoa</taxon>
        <taxon>Arthropoda</taxon>
        <taxon>Hexapoda</taxon>
        <taxon>Insecta</taxon>
        <taxon>Pterygota</taxon>
        <taxon>Neoptera</taxon>
        <taxon>Paraneoptera</taxon>
        <taxon>Hemiptera</taxon>
        <taxon>Heteroptera</taxon>
        <taxon>Panheteroptera</taxon>
        <taxon>Cimicomorpha</taxon>
        <taxon>Miridae</taxon>
        <taxon>Dicyphina</taxon>
        <taxon>Nesidiocoris</taxon>
    </lineage>
</organism>
<dbReference type="AlphaFoldDB" id="A0A6H5HRI1"/>
<protein>
    <submittedName>
        <fullName evidence="2">Uncharacterized protein</fullName>
    </submittedName>
</protein>
<proteinExistence type="predicted"/>
<evidence type="ECO:0000313" key="4">
    <source>
        <dbReference type="Proteomes" id="UP000479000"/>
    </source>
</evidence>
<evidence type="ECO:0000313" key="2">
    <source>
        <dbReference type="EMBL" id="CAB0020257.1"/>
    </source>
</evidence>
<reference evidence="2 4" key="1">
    <citation type="submission" date="2020-02" db="EMBL/GenBank/DDBJ databases">
        <authorList>
            <person name="Ferguson B K."/>
        </authorList>
    </citation>
    <scope>NUCLEOTIDE SEQUENCE [LARGE SCALE GENOMIC DNA]</scope>
</reference>
<feature type="compositionally biased region" description="Acidic residues" evidence="1">
    <location>
        <begin position="1"/>
        <end position="12"/>
    </location>
</feature>
<sequence>MYDDEIDIDDAEEVRSDSGRSPDPPPPPPSASSIAVPAAMEVTAEMRPKVERPQSANVA</sequence>
<dbReference type="EMBL" id="CADCXU010035164">
    <property type="protein sequence ID" value="CAB0020259.1"/>
    <property type="molecule type" value="Genomic_DNA"/>
</dbReference>
<keyword evidence="4" id="KW-1185">Reference proteome</keyword>
<name>A0A6H5HRI1_9HEMI</name>
<dbReference type="EMBL" id="CADCXU010035163">
    <property type="protein sequence ID" value="CAB0020257.1"/>
    <property type="molecule type" value="Genomic_DNA"/>
</dbReference>
<gene>
    <name evidence="2" type="ORF">NTEN_LOCUS23850</name>
    <name evidence="3" type="ORF">NTEN_LOCUS23852</name>
</gene>
<feature type="region of interest" description="Disordered" evidence="1">
    <location>
        <begin position="1"/>
        <end position="33"/>
    </location>
</feature>
<feature type="non-terminal residue" evidence="2">
    <location>
        <position position="59"/>
    </location>
</feature>
<dbReference type="Proteomes" id="UP000479000">
    <property type="component" value="Unassembled WGS sequence"/>
</dbReference>
<evidence type="ECO:0000256" key="1">
    <source>
        <dbReference type="SAM" id="MobiDB-lite"/>
    </source>
</evidence>
<evidence type="ECO:0000313" key="3">
    <source>
        <dbReference type="EMBL" id="CAB0020259.1"/>
    </source>
</evidence>